<dbReference type="Proteomes" id="UP000504635">
    <property type="component" value="Unplaced"/>
</dbReference>
<organism evidence="1 2">
    <name type="scientific">Sitophilus oryzae</name>
    <name type="common">Rice weevil</name>
    <name type="synonym">Curculio oryzae</name>
    <dbReference type="NCBI Taxonomy" id="7048"/>
    <lineage>
        <taxon>Eukaryota</taxon>
        <taxon>Metazoa</taxon>
        <taxon>Ecdysozoa</taxon>
        <taxon>Arthropoda</taxon>
        <taxon>Hexapoda</taxon>
        <taxon>Insecta</taxon>
        <taxon>Pterygota</taxon>
        <taxon>Neoptera</taxon>
        <taxon>Endopterygota</taxon>
        <taxon>Coleoptera</taxon>
        <taxon>Polyphaga</taxon>
        <taxon>Cucujiformia</taxon>
        <taxon>Curculionidae</taxon>
        <taxon>Dryophthorinae</taxon>
        <taxon>Sitophilus</taxon>
    </lineage>
</organism>
<name>A0A6J2XS25_SITOR</name>
<dbReference type="PANTHER" id="PTHR28592:SF1">
    <property type="entry name" value="ARMADILLO REPEAT-CONTAINING PROTEIN 1"/>
    <property type="match status" value="1"/>
</dbReference>
<evidence type="ECO:0000313" key="2">
    <source>
        <dbReference type="RefSeq" id="XP_030753429.1"/>
    </source>
</evidence>
<dbReference type="KEGG" id="soy:115880358"/>
<dbReference type="OrthoDB" id="17335at2759"/>
<dbReference type="PANTHER" id="PTHR28592">
    <property type="entry name" value="ARMADILLO REPEAT-CONTAINING PROTEIN 1"/>
    <property type="match status" value="1"/>
</dbReference>
<dbReference type="RefSeq" id="XP_030753429.1">
    <property type="nucleotide sequence ID" value="XM_030897569.1"/>
</dbReference>
<evidence type="ECO:0000313" key="1">
    <source>
        <dbReference type="Proteomes" id="UP000504635"/>
    </source>
</evidence>
<sequence length="263" mass="30925">MVIRSYSVEIETLKKFLKLVVDEKNHKLLMKDKKIALYAATNLDSENLNVLKLCLDIFEKLVENTETHNYLISIFGIYESLQSLCIRMRNFDKNIYHRASKITEILRSATPPALNTRSKNRAKNSNKKQTVYLLYVPDLDKDSQRTFENTLLKTKGVISFLTDLETKRCTLRLCSNTWIKEVIEKVYRKSGFKCLVVKKNKNQENETFYNLLTQTMDDRSYLEYPQEDFLQKSGAITSIPNEQEPKKGFVHSIVNFWNESFYW</sequence>
<accession>A0A6J2XS25</accession>
<gene>
    <name evidence="2" type="primary">LOC115880358</name>
</gene>
<keyword evidence="1" id="KW-1185">Reference proteome</keyword>
<reference evidence="2" key="1">
    <citation type="submission" date="2025-08" db="UniProtKB">
        <authorList>
            <consortium name="RefSeq"/>
        </authorList>
    </citation>
    <scope>IDENTIFICATION</scope>
    <source>
        <tissue evidence="2">Gonads</tissue>
    </source>
</reference>
<protein>
    <submittedName>
        <fullName evidence="2">Uncharacterized protein LOC115880358</fullName>
    </submittedName>
</protein>
<dbReference type="AlphaFoldDB" id="A0A6J2XS25"/>
<dbReference type="GeneID" id="115880358"/>
<proteinExistence type="predicted"/>
<dbReference type="InParanoid" id="A0A6J2XS25"/>